<dbReference type="PANTHER" id="PTHR10151:SF114">
    <property type="entry name" value="ECTONUCLEOTIDE PYROPHOSPHATASE_PHOSPHODIESTERASE C27A7.3"/>
    <property type="match status" value="1"/>
</dbReference>
<dbReference type="InterPro" id="IPR044925">
    <property type="entry name" value="His-Me_finger_sf"/>
</dbReference>
<evidence type="ECO:0000313" key="5">
    <source>
        <dbReference type="EMBL" id="CAC5378077.1"/>
    </source>
</evidence>
<dbReference type="SMART" id="SM00477">
    <property type="entry name" value="NUC"/>
    <property type="match status" value="1"/>
</dbReference>
<dbReference type="InterPro" id="IPR001604">
    <property type="entry name" value="Endo_G_ENPP1-like_dom"/>
</dbReference>
<proteinExistence type="predicted"/>
<keyword evidence="6" id="KW-1185">Reference proteome</keyword>
<dbReference type="OrthoDB" id="415411at2759"/>
<dbReference type="AlphaFoldDB" id="A0A6J8B7U3"/>
<dbReference type="InterPro" id="IPR044929">
    <property type="entry name" value="DNA/RNA_non-sp_Endonuclease_sf"/>
</dbReference>
<name>A0A6J8B7U3_MYTCO</name>
<keyword evidence="2" id="KW-0325">Glycoprotein</keyword>
<dbReference type="InterPro" id="IPR017850">
    <property type="entry name" value="Alkaline_phosphatase_core_sf"/>
</dbReference>
<dbReference type="InterPro" id="IPR002591">
    <property type="entry name" value="Phosphodiest/P_Trfase"/>
</dbReference>
<dbReference type="GO" id="GO:0003676">
    <property type="term" value="F:nucleic acid binding"/>
    <property type="evidence" value="ECO:0007669"/>
    <property type="project" value="InterPro"/>
</dbReference>
<dbReference type="SUPFAM" id="SSF54060">
    <property type="entry name" value="His-Me finger endonucleases"/>
    <property type="match status" value="1"/>
</dbReference>
<dbReference type="SUPFAM" id="SSF53649">
    <property type="entry name" value="Alkaline phosphatase-like"/>
    <property type="match status" value="3"/>
</dbReference>
<dbReference type="EMBL" id="CACVKT020002490">
    <property type="protein sequence ID" value="CAC5378077.1"/>
    <property type="molecule type" value="Genomic_DNA"/>
</dbReference>
<evidence type="ECO:0000259" key="3">
    <source>
        <dbReference type="SMART" id="SM00477"/>
    </source>
</evidence>
<dbReference type="GO" id="GO:0047429">
    <property type="term" value="F:nucleoside triphosphate diphosphatase activity"/>
    <property type="evidence" value="ECO:0007669"/>
    <property type="project" value="UniProtKB-EC"/>
</dbReference>
<dbReference type="GO" id="GO:0046872">
    <property type="term" value="F:metal ion binding"/>
    <property type="evidence" value="ECO:0007669"/>
    <property type="project" value="InterPro"/>
</dbReference>
<dbReference type="Pfam" id="PF01223">
    <property type="entry name" value="Endonuclease_NS"/>
    <property type="match status" value="1"/>
</dbReference>
<feature type="domain" description="DNA/RNA non-specific endonuclease/pyrophosphatase/phosphodiesterase" evidence="4">
    <location>
        <begin position="536"/>
        <end position="752"/>
    </location>
</feature>
<accession>A0A6J8B7U3</accession>
<evidence type="ECO:0000259" key="4">
    <source>
        <dbReference type="SMART" id="SM00892"/>
    </source>
</evidence>
<dbReference type="Gene3D" id="3.40.570.10">
    <property type="entry name" value="Extracellular Endonuclease, subunit A"/>
    <property type="match status" value="1"/>
</dbReference>
<dbReference type="EC" id="3.1.4.1" evidence="5"/>
<evidence type="ECO:0000256" key="1">
    <source>
        <dbReference type="ARBA" id="ARBA00022801"/>
    </source>
</evidence>
<feature type="domain" description="ENPP1-3/EXOG-like endonuclease/phosphodiesterase" evidence="3">
    <location>
        <begin position="537"/>
        <end position="752"/>
    </location>
</feature>
<dbReference type="CDD" id="cd16018">
    <property type="entry name" value="Enpp"/>
    <property type="match status" value="2"/>
</dbReference>
<dbReference type="Proteomes" id="UP000507470">
    <property type="component" value="Unassembled WGS sequence"/>
</dbReference>
<protein>
    <submittedName>
        <fullName evidence="5">ENPP1_3</fullName>
        <ecNumber evidence="5">3.1.4.1</ecNumber>
        <ecNumber evidence="5">3.6.1.9</ecNumber>
    </submittedName>
</protein>
<gene>
    <name evidence="5" type="ORF">MCOR_14323</name>
</gene>
<organism evidence="5 6">
    <name type="scientific">Mytilus coruscus</name>
    <name type="common">Sea mussel</name>
    <dbReference type="NCBI Taxonomy" id="42192"/>
    <lineage>
        <taxon>Eukaryota</taxon>
        <taxon>Metazoa</taxon>
        <taxon>Spiralia</taxon>
        <taxon>Lophotrochozoa</taxon>
        <taxon>Mollusca</taxon>
        <taxon>Bivalvia</taxon>
        <taxon>Autobranchia</taxon>
        <taxon>Pteriomorphia</taxon>
        <taxon>Mytilida</taxon>
        <taxon>Mytiloidea</taxon>
        <taxon>Mytilidae</taxon>
        <taxon>Mytilinae</taxon>
        <taxon>Mytilus</taxon>
    </lineage>
</organism>
<evidence type="ECO:0000313" key="6">
    <source>
        <dbReference type="Proteomes" id="UP000507470"/>
    </source>
</evidence>
<sequence>MYDPIINEKFSIGGSSKMNPAWWGGEPIWSTAKKQGKKTATYFWVGSEVNISGIMPDIYYSYDGSVTFEERVDTALKWLSWPENKRPDLITLYFDEPDHTGHGSGPVSPEVDAMLGRVDGIINRLMNGLYRRQIHNCVNLIVLADHGMESTSCDRRVYLNQYMNTSHFLIFDGTIGQLHTKFHEEKVGRSYVVKNTSNPLSLEEVNKLLQCKSGHIQMFDKTTMPVRHHYTNNQRVGDVILDMQNRWTVARTILRSSKIEVDAMLGRVDGIINRLMNGLYRRQIHNCVNLIVLADHGMESTSCDRRVYLNQYMNTSHFLIFDGTIGQLHTKFHEEKVGRSYVVKNTSNPLSLEEVNKLLQCKSGHIQMFDKTTMPVRHHYTNNQRVGDVILDMQNRWTVARNSKSYCLKGNHGFDNLYKSMQALFMAHGPDFRQGIQSDPFENIELYNLMCELLKISPAPNNGTMGSLNHLLRRPPAIPTLNRTMSPVCSHNKTVSIPGQDCFCSHKVQSFTSNTVYSSPFGKPEMSVAEDVCILSNNDTVSGYSKTHGMPVWTSFILYPNKTIDNMTGNCVNIDPKVQSLPCSSYRNDNMSVSHHFIFNSGFCVKNSDLENSLSSSLVPMYHRFRDGIWEYTMKLILDYGNQRSGMEVIIGSAFDNNRDGLWEAVSNETKYVSEDGVPLPTHYYIIIIACKYGDILNCKTADIELMSFVLPHLPAVPNCMPDEDYLMENVARIRDIELLTGIQFLTGLPDDIAASLRTFLPTSLWKPSKMSLHWKDIPCSVPSDTKCQGKIPLILISLDGFRADYVKRKLTPVIEKLRTCGVHTPYMRSVYPTVTFPNHYTIATGLYPESHGIISNNMYDAEIGEVFSLSSHTKMDPRWWGGEPIWNTAKKQGKKAYTFFWPGSDVNISGSYPDVWVGYDGKIGFPERLEKVMEWLLLPDDKKPDIITLYFDEPDHAGHQKGPDSELLNGQLETADEMLGRLMNTLYQEGLHDCVNLIVIADHVQNHFGVLVGNHGWDNLYKSMHALFLAHGPAFKQQLEIKPFENIELYNLMCEITGIKPGPNNGTLGALNHIFKST</sequence>
<dbReference type="SMART" id="SM00892">
    <property type="entry name" value="Endonuclease_NS"/>
    <property type="match status" value="1"/>
</dbReference>
<evidence type="ECO:0000256" key="2">
    <source>
        <dbReference type="ARBA" id="ARBA00023180"/>
    </source>
</evidence>
<dbReference type="PANTHER" id="PTHR10151">
    <property type="entry name" value="ECTONUCLEOTIDE PYROPHOSPHATASE/PHOSPHODIESTERASE"/>
    <property type="match status" value="1"/>
</dbReference>
<reference evidence="5 6" key="1">
    <citation type="submission" date="2020-06" db="EMBL/GenBank/DDBJ databases">
        <authorList>
            <person name="Li R."/>
            <person name="Bekaert M."/>
        </authorList>
    </citation>
    <scope>NUCLEOTIDE SEQUENCE [LARGE SCALE GENOMIC DNA]</scope>
    <source>
        <strain evidence="6">wild</strain>
    </source>
</reference>
<dbReference type="EC" id="3.6.1.9" evidence="5"/>
<keyword evidence="1 5" id="KW-0378">Hydrolase</keyword>
<dbReference type="GO" id="GO:0004528">
    <property type="term" value="F:phosphodiesterase I activity"/>
    <property type="evidence" value="ECO:0007669"/>
    <property type="project" value="UniProtKB-EC"/>
</dbReference>
<dbReference type="InterPro" id="IPR020821">
    <property type="entry name" value="ENPP1-3/EXOG-like_nuc-like"/>
</dbReference>
<dbReference type="Gene3D" id="3.40.720.10">
    <property type="entry name" value="Alkaline Phosphatase, subunit A"/>
    <property type="match status" value="3"/>
</dbReference>
<dbReference type="Pfam" id="PF01663">
    <property type="entry name" value="Phosphodiest"/>
    <property type="match status" value="3"/>
</dbReference>